<accession>A0A8I6R6X4</accession>
<dbReference type="PANTHER" id="PTHR13303">
    <property type="entry name" value="PREFOLDIN SUBUNIT 2"/>
    <property type="match status" value="1"/>
</dbReference>
<feature type="compositionally biased region" description="Basic and acidic residues" evidence="6">
    <location>
        <begin position="1"/>
        <end position="31"/>
    </location>
</feature>
<name>A0A8I6R6X4_CIMLE</name>
<comment type="subunit">
    <text evidence="2">Heterohexamer of two PFD-alpha type and four PFD-beta type subunits.</text>
</comment>
<dbReference type="Proteomes" id="UP000494040">
    <property type="component" value="Unassembled WGS sequence"/>
</dbReference>
<proteinExistence type="inferred from homology"/>
<keyword evidence="8" id="KW-1185">Reference proteome</keyword>
<keyword evidence="5" id="KW-0175">Coiled coil</keyword>
<dbReference type="OMA" id="LGQMEDV"/>
<dbReference type="InterPro" id="IPR009053">
    <property type="entry name" value="Prefoldin"/>
</dbReference>
<dbReference type="SUPFAM" id="SSF46579">
    <property type="entry name" value="Prefoldin"/>
    <property type="match status" value="1"/>
</dbReference>
<gene>
    <name evidence="7" type="primary">106661140</name>
</gene>
<dbReference type="InterPro" id="IPR027235">
    <property type="entry name" value="PFD2"/>
</dbReference>
<sequence>MSEDQAKAEQEEKKAVEENKSGDEKKADGGKQKAKLKQAAAEEILSGFHQLRAEQQMLMNKLTEIEGDLNEHRVVLEQLKLMDKSRKCFRLIGGVLCEKTVGDIIPELTQNRDQLTTLMDAMNKQVVKKGEEINEWKEKFQIRIKSHEEIPAHIAEQFSPEDMPRSVIIVGD</sequence>
<feature type="region of interest" description="Disordered" evidence="6">
    <location>
        <begin position="1"/>
        <end position="35"/>
    </location>
</feature>
<evidence type="ECO:0000256" key="4">
    <source>
        <dbReference type="ARBA" id="ARBA00024667"/>
    </source>
</evidence>
<dbReference type="EnsemblMetazoa" id="XM_014384355.2">
    <property type="protein sequence ID" value="XP_014239841.1"/>
    <property type="gene ID" value="LOC106661140"/>
</dbReference>
<dbReference type="CDD" id="cd23163">
    <property type="entry name" value="Prefoldin_2"/>
    <property type="match status" value="1"/>
</dbReference>
<evidence type="ECO:0000313" key="8">
    <source>
        <dbReference type="Proteomes" id="UP000494040"/>
    </source>
</evidence>
<dbReference type="GO" id="GO:0016272">
    <property type="term" value="C:prefoldin complex"/>
    <property type="evidence" value="ECO:0007669"/>
    <property type="project" value="InterPro"/>
</dbReference>
<evidence type="ECO:0000256" key="6">
    <source>
        <dbReference type="SAM" id="MobiDB-lite"/>
    </source>
</evidence>
<evidence type="ECO:0000256" key="3">
    <source>
        <dbReference type="ARBA" id="ARBA00023186"/>
    </source>
</evidence>
<dbReference type="KEGG" id="clec:106661140"/>
<dbReference type="InterPro" id="IPR002777">
    <property type="entry name" value="PFD_beta-like"/>
</dbReference>
<reference evidence="7" key="1">
    <citation type="submission" date="2022-01" db="UniProtKB">
        <authorList>
            <consortium name="EnsemblMetazoa"/>
        </authorList>
    </citation>
    <scope>IDENTIFICATION</scope>
</reference>
<dbReference type="AlphaFoldDB" id="A0A8I6R6X4"/>
<keyword evidence="3" id="KW-0143">Chaperone</keyword>
<feature type="coiled-coil region" evidence="5">
    <location>
        <begin position="105"/>
        <end position="139"/>
    </location>
</feature>
<evidence type="ECO:0000256" key="1">
    <source>
        <dbReference type="ARBA" id="ARBA00008045"/>
    </source>
</evidence>
<comment type="function">
    <text evidence="4">Binds specifically to cytosolic chaperonin (c-CPN) and transfers target proteins to it. Binds to nascent polypeptide chain and promotes folding in an environment in which there are many competing pathways for nonnative proteins.</text>
</comment>
<dbReference type="GO" id="GO:0006457">
    <property type="term" value="P:protein folding"/>
    <property type="evidence" value="ECO:0007669"/>
    <property type="project" value="InterPro"/>
</dbReference>
<comment type="similarity">
    <text evidence="1">Belongs to the prefoldin subunit beta family.</text>
</comment>
<protein>
    <recommendedName>
        <fullName evidence="9">Molecular chaperone prefoldin subunit 2</fullName>
    </recommendedName>
</protein>
<evidence type="ECO:0000256" key="2">
    <source>
        <dbReference type="ARBA" id="ARBA00011695"/>
    </source>
</evidence>
<dbReference type="OrthoDB" id="29646at2759"/>
<evidence type="ECO:0000313" key="7">
    <source>
        <dbReference type="EnsemblMetazoa" id="XP_014239841.1"/>
    </source>
</evidence>
<dbReference type="Gene3D" id="1.10.287.370">
    <property type="match status" value="1"/>
</dbReference>
<organism evidence="7 8">
    <name type="scientific">Cimex lectularius</name>
    <name type="common">Bed bug</name>
    <name type="synonym">Acanthia lectularia</name>
    <dbReference type="NCBI Taxonomy" id="79782"/>
    <lineage>
        <taxon>Eukaryota</taxon>
        <taxon>Metazoa</taxon>
        <taxon>Ecdysozoa</taxon>
        <taxon>Arthropoda</taxon>
        <taxon>Hexapoda</taxon>
        <taxon>Insecta</taxon>
        <taxon>Pterygota</taxon>
        <taxon>Neoptera</taxon>
        <taxon>Paraneoptera</taxon>
        <taxon>Hemiptera</taxon>
        <taxon>Heteroptera</taxon>
        <taxon>Panheteroptera</taxon>
        <taxon>Cimicomorpha</taxon>
        <taxon>Cimicidae</taxon>
        <taxon>Cimex</taxon>
    </lineage>
</organism>
<dbReference type="GO" id="GO:0051082">
    <property type="term" value="F:unfolded protein binding"/>
    <property type="evidence" value="ECO:0007669"/>
    <property type="project" value="InterPro"/>
</dbReference>
<evidence type="ECO:0008006" key="9">
    <source>
        <dbReference type="Google" id="ProtNLM"/>
    </source>
</evidence>
<evidence type="ECO:0000256" key="5">
    <source>
        <dbReference type="SAM" id="Coils"/>
    </source>
</evidence>
<dbReference type="Pfam" id="PF01920">
    <property type="entry name" value="Prefoldin_2"/>
    <property type="match status" value="1"/>
</dbReference>
<dbReference type="FunFam" id="1.10.287.370:FF:000002">
    <property type="entry name" value="Prefoldin subunit 2"/>
    <property type="match status" value="1"/>
</dbReference>